<dbReference type="SUPFAM" id="SSF53474">
    <property type="entry name" value="alpha/beta-Hydrolases"/>
    <property type="match status" value="1"/>
</dbReference>
<name>A0AAW0FIZ4_9APHY</name>
<dbReference type="InterPro" id="IPR029058">
    <property type="entry name" value="AB_hydrolase_fold"/>
</dbReference>
<evidence type="ECO:0000313" key="2">
    <source>
        <dbReference type="Proteomes" id="UP001385951"/>
    </source>
</evidence>
<protein>
    <recommendedName>
        <fullName evidence="3">AB hydrolase-1 domain-containing protein</fullName>
    </recommendedName>
</protein>
<organism evidence="1 2">
    <name type="scientific">Cerrena zonata</name>
    <dbReference type="NCBI Taxonomy" id="2478898"/>
    <lineage>
        <taxon>Eukaryota</taxon>
        <taxon>Fungi</taxon>
        <taxon>Dikarya</taxon>
        <taxon>Basidiomycota</taxon>
        <taxon>Agaricomycotina</taxon>
        <taxon>Agaricomycetes</taxon>
        <taxon>Polyporales</taxon>
        <taxon>Cerrenaceae</taxon>
        <taxon>Cerrena</taxon>
    </lineage>
</organism>
<dbReference type="AlphaFoldDB" id="A0AAW0FIZ4"/>
<gene>
    <name evidence="1" type="ORF">QCA50_015417</name>
</gene>
<dbReference type="EMBL" id="JASBNA010000040">
    <property type="protein sequence ID" value="KAK7681683.1"/>
    <property type="molecule type" value="Genomic_DNA"/>
</dbReference>
<dbReference type="Proteomes" id="UP001385951">
    <property type="component" value="Unassembled WGS sequence"/>
</dbReference>
<evidence type="ECO:0000313" key="1">
    <source>
        <dbReference type="EMBL" id="KAK7681683.1"/>
    </source>
</evidence>
<keyword evidence="2" id="KW-1185">Reference proteome</keyword>
<evidence type="ECO:0008006" key="3">
    <source>
        <dbReference type="Google" id="ProtNLM"/>
    </source>
</evidence>
<proteinExistence type="predicted"/>
<comment type="caution">
    <text evidence="1">The sequence shown here is derived from an EMBL/GenBank/DDBJ whole genome shotgun (WGS) entry which is preliminary data.</text>
</comment>
<reference evidence="1 2" key="1">
    <citation type="submission" date="2022-09" db="EMBL/GenBank/DDBJ databases">
        <authorList>
            <person name="Palmer J.M."/>
        </authorList>
    </citation>
    <scope>NUCLEOTIDE SEQUENCE [LARGE SCALE GENOMIC DNA]</scope>
    <source>
        <strain evidence="1 2">DSM 7382</strain>
    </source>
</reference>
<dbReference type="Gene3D" id="3.40.50.1820">
    <property type="entry name" value="alpha/beta hydrolase"/>
    <property type="match status" value="1"/>
</dbReference>
<accession>A0AAW0FIZ4</accession>
<sequence>MPTASVNDEGAVLYYEDTGAPSQSTDYTTIALVHGLIFHGAIFHQMIPYAAKNNLRLLFINLRDYPGSSHYTKAELEAFESDEECIQDAAVRDLGRQIAEFLTFIIKTEDIPPITTKEGKTSGGITLLTWSMSNLISLSLLAHAQTLPEETKQLLGTHLRSVVLHDASLATLGVSPTLSLASGDEPAKVLYSPLRDLSLTFPERVERFSTWVSAYYQPVDDLSTLTPENAVSRSLLNDPTKPPSIQKFSQEELEKMTDYGVLERSHDSIRRIRPQIYASNLKLAFGVGGEIEEDLALGNTKVVMAWCSGSMVDSVWAAKAVYDMIRAGKVDASQRIRREVSLEKLQGANHFVHWDEPERFVDFLLLHV</sequence>